<dbReference type="PROSITE" id="PS00041">
    <property type="entry name" value="HTH_ARAC_FAMILY_1"/>
    <property type="match status" value="1"/>
</dbReference>
<keyword evidence="7" id="KW-1185">Reference proteome</keyword>
<dbReference type="Proteomes" id="UP000463470">
    <property type="component" value="Unassembled WGS sequence"/>
</dbReference>
<keyword evidence="3" id="KW-0010">Activator</keyword>
<evidence type="ECO:0000313" key="6">
    <source>
        <dbReference type="EMBL" id="MZP30066.1"/>
    </source>
</evidence>
<dbReference type="GO" id="GO:0003700">
    <property type="term" value="F:DNA-binding transcription factor activity"/>
    <property type="evidence" value="ECO:0007669"/>
    <property type="project" value="InterPro"/>
</dbReference>
<name>A0A845L2Z1_9FIRM</name>
<dbReference type="Pfam" id="PF02311">
    <property type="entry name" value="AraC_binding"/>
    <property type="match status" value="1"/>
</dbReference>
<keyword evidence="4" id="KW-0804">Transcription</keyword>
<dbReference type="Gene3D" id="1.10.10.60">
    <property type="entry name" value="Homeodomain-like"/>
    <property type="match status" value="1"/>
</dbReference>
<dbReference type="InterPro" id="IPR018060">
    <property type="entry name" value="HTH_AraC"/>
</dbReference>
<evidence type="ECO:0000259" key="5">
    <source>
        <dbReference type="PROSITE" id="PS01124"/>
    </source>
</evidence>
<keyword evidence="2" id="KW-0238">DNA-binding</keyword>
<dbReference type="InterPro" id="IPR037923">
    <property type="entry name" value="HTH-like"/>
</dbReference>
<dbReference type="InterPro" id="IPR003313">
    <property type="entry name" value="AraC-bd"/>
</dbReference>
<proteinExistence type="predicted"/>
<comment type="caution">
    <text evidence="6">The sequence shown here is derived from an EMBL/GenBank/DDBJ whole genome shotgun (WGS) entry which is preliminary data.</text>
</comment>
<dbReference type="Pfam" id="PF12833">
    <property type="entry name" value="HTH_18"/>
    <property type="match status" value="1"/>
</dbReference>
<dbReference type="AlphaFoldDB" id="A0A845L2Z1"/>
<protein>
    <submittedName>
        <fullName evidence="6">Helix-turn-helix domain-containing protein</fullName>
    </submittedName>
</protein>
<dbReference type="PANTHER" id="PTHR46796:SF2">
    <property type="entry name" value="TRANSCRIPTIONAL REGULATORY PROTEIN"/>
    <property type="match status" value="1"/>
</dbReference>
<evidence type="ECO:0000256" key="1">
    <source>
        <dbReference type="ARBA" id="ARBA00023015"/>
    </source>
</evidence>
<dbReference type="SMART" id="SM00342">
    <property type="entry name" value="HTH_ARAC"/>
    <property type="match status" value="1"/>
</dbReference>
<dbReference type="InterPro" id="IPR009057">
    <property type="entry name" value="Homeodomain-like_sf"/>
</dbReference>
<dbReference type="OrthoDB" id="183331at2"/>
<evidence type="ECO:0000256" key="3">
    <source>
        <dbReference type="ARBA" id="ARBA00023159"/>
    </source>
</evidence>
<reference evidence="6 7" key="1">
    <citation type="submission" date="2020-01" db="EMBL/GenBank/DDBJ databases">
        <title>Whole-genome sequence of Heliobacterium undosum DSM 13378.</title>
        <authorList>
            <person name="Kyndt J.A."/>
            <person name="Meyer T.E."/>
        </authorList>
    </citation>
    <scope>NUCLEOTIDE SEQUENCE [LARGE SCALE GENOMIC DNA]</scope>
    <source>
        <strain evidence="6 7">DSM 13378</strain>
    </source>
</reference>
<dbReference type="InterPro" id="IPR050204">
    <property type="entry name" value="AraC_XylS_family_regulators"/>
</dbReference>
<sequence length="312" mass="34781">MGGVQEKRESIQRRQGSLSVTRFPGKNGIELIEATAIRHSLPRHFHSVYCIGLIREGARRCFYRGSHHVFGAGQLFIIPPGESHTCESFESLPYSYSMFCIDPREWEESLQLLGEGTGQQLLRQRTAVISTPVFEDNRLFVLLMALAETLRNGHDGSRQLAADSLYAEAMVRLHTTASLEPALAPTPVSSGGIGEQDRSAVQAVKEYLQAHADDFSKDESSNVSGEDLSRITGLSVYYLNRLFSREVGMPPHAYHTQLRIRQAKQKLAQGKTPLEAALETGFYDQSHFHRCFVKLVGMTPARYAASRRGTVL</sequence>
<organism evidence="6 7">
    <name type="scientific">Heliomicrobium undosum</name>
    <dbReference type="NCBI Taxonomy" id="121734"/>
    <lineage>
        <taxon>Bacteria</taxon>
        <taxon>Bacillati</taxon>
        <taxon>Bacillota</taxon>
        <taxon>Clostridia</taxon>
        <taxon>Eubacteriales</taxon>
        <taxon>Heliobacteriaceae</taxon>
        <taxon>Heliomicrobium</taxon>
    </lineage>
</organism>
<evidence type="ECO:0000313" key="7">
    <source>
        <dbReference type="Proteomes" id="UP000463470"/>
    </source>
</evidence>
<evidence type="ECO:0000256" key="2">
    <source>
        <dbReference type="ARBA" id="ARBA00023125"/>
    </source>
</evidence>
<dbReference type="SUPFAM" id="SSF46689">
    <property type="entry name" value="Homeodomain-like"/>
    <property type="match status" value="2"/>
</dbReference>
<dbReference type="EMBL" id="WXEY01000009">
    <property type="protein sequence ID" value="MZP30066.1"/>
    <property type="molecule type" value="Genomic_DNA"/>
</dbReference>
<dbReference type="PANTHER" id="PTHR46796">
    <property type="entry name" value="HTH-TYPE TRANSCRIPTIONAL ACTIVATOR RHAS-RELATED"/>
    <property type="match status" value="1"/>
</dbReference>
<keyword evidence="1" id="KW-0805">Transcription regulation</keyword>
<accession>A0A845L2Z1</accession>
<dbReference type="GO" id="GO:0043565">
    <property type="term" value="F:sequence-specific DNA binding"/>
    <property type="evidence" value="ECO:0007669"/>
    <property type="project" value="InterPro"/>
</dbReference>
<dbReference type="SUPFAM" id="SSF51215">
    <property type="entry name" value="Regulatory protein AraC"/>
    <property type="match status" value="1"/>
</dbReference>
<dbReference type="PROSITE" id="PS01124">
    <property type="entry name" value="HTH_ARAC_FAMILY_2"/>
    <property type="match status" value="1"/>
</dbReference>
<dbReference type="InterPro" id="IPR014710">
    <property type="entry name" value="RmlC-like_jellyroll"/>
</dbReference>
<dbReference type="InterPro" id="IPR018062">
    <property type="entry name" value="HTH_AraC-typ_CS"/>
</dbReference>
<feature type="domain" description="HTH araC/xylS-type" evidence="5">
    <location>
        <begin position="202"/>
        <end position="306"/>
    </location>
</feature>
<gene>
    <name evidence="6" type="ORF">GTO91_10145</name>
</gene>
<evidence type="ECO:0000256" key="4">
    <source>
        <dbReference type="ARBA" id="ARBA00023163"/>
    </source>
</evidence>
<dbReference type="Gene3D" id="2.60.120.10">
    <property type="entry name" value="Jelly Rolls"/>
    <property type="match status" value="1"/>
</dbReference>